<comment type="caution">
    <text evidence="3">The sequence shown here is derived from an EMBL/GenBank/DDBJ whole genome shotgun (WGS) entry which is preliminary data.</text>
</comment>
<organism evidence="3 4">
    <name type="scientific">Mycolicibacterium sphagni</name>
    <dbReference type="NCBI Taxonomy" id="1786"/>
    <lineage>
        <taxon>Bacteria</taxon>
        <taxon>Bacillati</taxon>
        <taxon>Actinomycetota</taxon>
        <taxon>Actinomycetes</taxon>
        <taxon>Mycobacteriales</taxon>
        <taxon>Mycobacteriaceae</taxon>
        <taxon>Mycolicibacterium</taxon>
    </lineage>
</organism>
<reference evidence="3 4" key="1">
    <citation type="submission" date="2017-07" db="EMBL/GenBank/DDBJ databases">
        <title>The new phylogeny of genus Mycobacterium.</title>
        <authorList>
            <person name="Tortoli E."/>
            <person name="Trovato A."/>
            <person name="Cirillo D.M."/>
        </authorList>
    </citation>
    <scope>NUCLEOTIDE SEQUENCE [LARGE SCALE GENOMIC DNA]</scope>
    <source>
        <strain evidence="3 4">ATCC 33027</strain>
    </source>
</reference>
<dbReference type="Gene3D" id="2.160.20.10">
    <property type="entry name" value="Single-stranded right-handed beta-helix, Pectin lyase-like"/>
    <property type="match status" value="1"/>
</dbReference>
<dbReference type="InterPro" id="IPR011050">
    <property type="entry name" value="Pectin_lyase_fold/virulence"/>
</dbReference>
<dbReference type="SUPFAM" id="SSF51126">
    <property type="entry name" value="Pectin lyase-like"/>
    <property type="match status" value="1"/>
</dbReference>
<evidence type="ECO:0000313" key="4">
    <source>
        <dbReference type="Proteomes" id="UP000216063"/>
    </source>
</evidence>
<dbReference type="Proteomes" id="UP000216063">
    <property type="component" value="Unassembled WGS sequence"/>
</dbReference>
<dbReference type="Pfam" id="PF12708">
    <property type="entry name" value="Pect-lyase_RHGA_epim"/>
    <property type="match status" value="1"/>
</dbReference>
<proteinExistence type="predicted"/>
<evidence type="ECO:0000313" key="3">
    <source>
        <dbReference type="EMBL" id="OYN78668.1"/>
    </source>
</evidence>
<sequence length="558" mass="58883">MRGAGNPLVRPLAKSRYHFSTGASVVRASRQEQIMKMSRRRLLGCLPAVALLAASPLAQAGATVDVRDFGAVGDGVTDDSAAIRNAAAALRSGKTLWFPKGSYRFAEQYPQSGAAVAINGLSDFAVDFEPGAELLMDNIDPEQGVGTSHAILITGASSRIMLRNITIRWAKQKSRSHGDGIRILGFPGDAGSKPPDWTGSKGTVHGVRIVNCSIESSPQAGVIFIGASDINVSKLVVKNTQGDGLHFHACRKGVIDNYTAINTGDDGLALVSYYTDGFSYDPTSDNFAFSNLGNWSIADFDITNVTVRGGHANGVRLAGANGVSITGLNISGVHTGAGVICDSSAPGVDTGWHYVAARGIELKQVDIENCDTGLQLLARPNTATDSRFTDFDVHVSDAVIRDCDNWSVRMESLTDQRTTGLRLDSATVVAQSDRDGKGGVSLENTHNVSIGNLSIQHTLPVVMFYANNSSSLELGTIHMTVTDSAQPRDASTPGLNIQNSTYTIGAIDVDRPGSPPDWTPIRLAKETATCNIGAAGSPATLGTVAVRPASIQRWITSC</sequence>
<dbReference type="AlphaFoldDB" id="A0A255DGY5"/>
<dbReference type="PANTHER" id="PTHR31736">
    <property type="match status" value="1"/>
</dbReference>
<evidence type="ECO:0000259" key="2">
    <source>
        <dbReference type="Pfam" id="PF12708"/>
    </source>
</evidence>
<gene>
    <name evidence="3" type="ORF">CG716_14790</name>
</gene>
<name>A0A255DGY5_9MYCO</name>
<dbReference type="InterPro" id="IPR012334">
    <property type="entry name" value="Pectin_lyas_fold"/>
</dbReference>
<accession>A0A255DGY5</accession>
<dbReference type="OrthoDB" id="4658174at2"/>
<dbReference type="SMART" id="SM00710">
    <property type="entry name" value="PbH1"/>
    <property type="match status" value="8"/>
</dbReference>
<dbReference type="InterPro" id="IPR024535">
    <property type="entry name" value="RHGA/B-epi-like_pectate_lyase"/>
</dbReference>
<keyword evidence="4" id="KW-1185">Reference proteome</keyword>
<dbReference type="PANTHER" id="PTHR31736:SF19">
    <property type="entry name" value="PECTIN LYASE SUPERFAMILY PROTEIN-RELATED"/>
    <property type="match status" value="1"/>
</dbReference>
<feature type="domain" description="Rhamnogalacturonase A/B/Epimerase-like pectate lyase" evidence="2">
    <location>
        <begin position="64"/>
        <end position="172"/>
    </location>
</feature>
<keyword evidence="1" id="KW-1015">Disulfide bond</keyword>
<protein>
    <recommendedName>
        <fullName evidence="2">Rhamnogalacturonase A/B/Epimerase-like pectate lyase domain-containing protein</fullName>
    </recommendedName>
</protein>
<evidence type="ECO:0000256" key="1">
    <source>
        <dbReference type="ARBA" id="ARBA00023157"/>
    </source>
</evidence>
<dbReference type="EMBL" id="NOZR01000011">
    <property type="protein sequence ID" value="OYN78668.1"/>
    <property type="molecule type" value="Genomic_DNA"/>
</dbReference>
<dbReference type="InterPro" id="IPR006626">
    <property type="entry name" value="PbH1"/>
</dbReference>